<evidence type="ECO:0000313" key="3">
    <source>
        <dbReference type="Proteomes" id="UP000076837"/>
    </source>
</evidence>
<comment type="caution">
    <text evidence="2">The sequence shown here is derived from an EMBL/GenBank/DDBJ whole genome shotgun (WGS) entry which is preliminary data.</text>
</comment>
<organism evidence="2 3">
    <name type="scientific">Didymella rabiei</name>
    <name type="common">Chickpea ascochyta blight fungus</name>
    <name type="synonym">Mycosphaerella rabiei</name>
    <dbReference type="NCBI Taxonomy" id="5454"/>
    <lineage>
        <taxon>Eukaryota</taxon>
        <taxon>Fungi</taxon>
        <taxon>Dikarya</taxon>
        <taxon>Ascomycota</taxon>
        <taxon>Pezizomycotina</taxon>
        <taxon>Dothideomycetes</taxon>
        <taxon>Pleosporomycetidae</taxon>
        <taxon>Pleosporales</taxon>
        <taxon>Pleosporineae</taxon>
        <taxon>Didymellaceae</taxon>
        <taxon>Ascochyta</taxon>
    </lineage>
</organism>
<evidence type="ECO:0008006" key="4">
    <source>
        <dbReference type="Google" id="ProtNLM"/>
    </source>
</evidence>
<dbReference type="AlphaFoldDB" id="A0A163B0K8"/>
<feature type="region of interest" description="Disordered" evidence="1">
    <location>
        <begin position="137"/>
        <end position="163"/>
    </location>
</feature>
<dbReference type="Proteomes" id="UP000076837">
    <property type="component" value="Unassembled WGS sequence"/>
</dbReference>
<evidence type="ECO:0000256" key="1">
    <source>
        <dbReference type="SAM" id="MobiDB-lite"/>
    </source>
</evidence>
<dbReference type="EMBL" id="JYNV01000244">
    <property type="protein sequence ID" value="KZM21504.1"/>
    <property type="molecule type" value="Genomic_DNA"/>
</dbReference>
<dbReference type="PANTHER" id="PTHR12459:SF15">
    <property type="entry name" value="TRANSMEMBRANE PROTEIN 135"/>
    <property type="match status" value="1"/>
</dbReference>
<name>A0A163B0K8_DIDRA</name>
<evidence type="ECO:0000313" key="2">
    <source>
        <dbReference type="EMBL" id="KZM21504.1"/>
    </source>
</evidence>
<gene>
    <name evidence="2" type="ORF">ST47_g7433</name>
</gene>
<sequence>MARQPAAVAHLRLAKPLTTAYVLGWLSSTTPRLARILLLFARRKLTVRAAWLHTVDTLRGACAIHRFPAFCAVLVGGSTLLQIPIKALLITALPRLRSSPKSFDHWIAGLLARFSAALISASVSFQLLNSAPTKYAPSTAPGATSSFTKTSLGPFDEPPEQHAAEPKNVLPLTRPDLAGRTLDLTLFAVVRALDVAVCTTTSSLQPSSRLHQAASKLPTPLFCLSAATIMWSSWFYSPSRLPQNYNAWISAAAGLDHRLMLALRHARYGTFQYGKHTGMAPLLGSMARDYGMPEEAGDPAKTVPVPCELVHMGCGKSCEKHALWRFWRGWAFAAKMYFPLQLFVLARHLRKTGRPGDRFAGLTQHTLTAAFQEATWRSSFLGAFVAFFYYGVCLSRTRLGPSIFSSRTVTPQMWDSGLCVLSGCLLCGLSILVEESRRRLEMVLFVLPRAAATWLPRRYLPEHRWKEHLAFALSAAVVMTAAQEDHRRVRGVLGRVLHRVLKAD</sequence>
<reference evidence="2 3" key="1">
    <citation type="journal article" date="2016" name="Sci. Rep.">
        <title>Draft genome sequencing and secretome analysis of fungal phytopathogen Ascochyta rabiei provides insight into the necrotrophic effector repertoire.</title>
        <authorList>
            <person name="Verma S."/>
            <person name="Gazara R.K."/>
            <person name="Nizam S."/>
            <person name="Parween S."/>
            <person name="Chattopadhyay D."/>
            <person name="Verma P.K."/>
        </authorList>
    </citation>
    <scope>NUCLEOTIDE SEQUENCE [LARGE SCALE GENOMIC DNA]</scope>
    <source>
        <strain evidence="2 3">ArDII</strain>
    </source>
</reference>
<feature type="compositionally biased region" description="Polar residues" evidence="1">
    <location>
        <begin position="141"/>
        <end position="151"/>
    </location>
</feature>
<dbReference type="PANTHER" id="PTHR12459">
    <property type="entry name" value="TRANSMEMBRANE PROTEIN 135-RELATED"/>
    <property type="match status" value="1"/>
</dbReference>
<proteinExistence type="predicted"/>
<protein>
    <recommendedName>
        <fullName evidence="4">Integral membrane protein</fullName>
    </recommendedName>
</protein>
<keyword evidence="3" id="KW-1185">Reference proteome</keyword>
<dbReference type="InterPro" id="IPR026749">
    <property type="entry name" value="Tmem135"/>
</dbReference>
<accession>A0A163B0K8</accession>